<dbReference type="Pfam" id="PF00059">
    <property type="entry name" value="Lectin_C"/>
    <property type="match status" value="1"/>
</dbReference>
<dbReference type="CDD" id="cd00037">
    <property type="entry name" value="CLECT"/>
    <property type="match status" value="1"/>
</dbReference>
<dbReference type="Gene3D" id="3.10.100.10">
    <property type="entry name" value="Mannose-Binding Protein A, subunit A"/>
    <property type="match status" value="1"/>
</dbReference>
<keyword evidence="2" id="KW-1185">Reference proteome</keyword>
<protein>
    <submittedName>
        <fullName evidence="3">C-type lectin domain-containing protein</fullName>
    </submittedName>
</protein>
<dbReference type="InterPro" id="IPR001304">
    <property type="entry name" value="C-type_lectin-like"/>
</dbReference>
<proteinExistence type="predicted"/>
<name>A0A914DGL4_9BILA</name>
<dbReference type="PANTHER" id="PTHR22803">
    <property type="entry name" value="MANNOSE, PHOSPHOLIPASE, LECTIN RECEPTOR RELATED"/>
    <property type="match status" value="1"/>
</dbReference>
<dbReference type="WBParaSite" id="ACRNAN_scaffold2461.g27189.t1">
    <property type="protein sequence ID" value="ACRNAN_scaffold2461.g27189.t1"/>
    <property type="gene ID" value="ACRNAN_scaffold2461.g27189"/>
</dbReference>
<organism evidence="2 3">
    <name type="scientific">Acrobeloides nanus</name>
    <dbReference type="NCBI Taxonomy" id="290746"/>
    <lineage>
        <taxon>Eukaryota</taxon>
        <taxon>Metazoa</taxon>
        <taxon>Ecdysozoa</taxon>
        <taxon>Nematoda</taxon>
        <taxon>Chromadorea</taxon>
        <taxon>Rhabditida</taxon>
        <taxon>Tylenchina</taxon>
        <taxon>Cephalobomorpha</taxon>
        <taxon>Cephaloboidea</taxon>
        <taxon>Cephalobidae</taxon>
        <taxon>Acrobeloides</taxon>
    </lineage>
</organism>
<accession>A0A914DGL4</accession>
<dbReference type="SUPFAM" id="SSF56436">
    <property type="entry name" value="C-type lectin-like"/>
    <property type="match status" value="1"/>
</dbReference>
<feature type="domain" description="C-type lectin" evidence="1">
    <location>
        <begin position="9"/>
        <end position="113"/>
    </location>
</feature>
<dbReference type="InterPro" id="IPR050111">
    <property type="entry name" value="C-type_lectin/snaclec_domain"/>
</dbReference>
<evidence type="ECO:0000313" key="3">
    <source>
        <dbReference type="WBParaSite" id="ACRNAN_scaffold2461.g27189.t1"/>
    </source>
</evidence>
<dbReference type="PROSITE" id="PS50041">
    <property type="entry name" value="C_TYPE_LECTIN_2"/>
    <property type="match status" value="1"/>
</dbReference>
<reference evidence="3" key="1">
    <citation type="submission" date="2022-11" db="UniProtKB">
        <authorList>
            <consortium name="WormBaseParasite"/>
        </authorList>
    </citation>
    <scope>IDENTIFICATION</scope>
</reference>
<dbReference type="InterPro" id="IPR016186">
    <property type="entry name" value="C-type_lectin-like/link_sf"/>
</dbReference>
<sequence length="124" mass="14044">MRGVYNRTQAQEYCNTFGGSLVSIHSQAENDFIKAFLESKIAGHALIGLIKVQDESANQTEWKWLDGTKTDYTKWNPTEPNNVHNIEDSTEFLTSMGGWNDVPIDMSRIAICQTSCNAERFHVE</sequence>
<evidence type="ECO:0000259" key="1">
    <source>
        <dbReference type="PROSITE" id="PS50041"/>
    </source>
</evidence>
<dbReference type="AlphaFoldDB" id="A0A914DGL4"/>
<dbReference type="SMART" id="SM00034">
    <property type="entry name" value="CLECT"/>
    <property type="match status" value="1"/>
</dbReference>
<dbReference type="InterPro" id="IPR016187">
    <property type="entry name" value="CTDL_fold"/>
</dbReference>
<evidence type="ECO:0000313" key="2">
    <source>
        <dbReference type="Proteomes" id="UP000887540"/>
    </source>
</evidence>
<dbReference type="Proteomes" id="UP000887540">
    <property type="component" value="Unplaced"/>
</dbReference>